<dbReference type="EMBL" id="KB007902">
    <property type="protein sequence ID" value="ELR21519.1"/>
    <property type="molecule type" value="Genomic_DNA"/>
</dbReference>
<dbReference type="Proteomes" id="UP000011083">
    <property type="component" value="Unassembled WGS sequence"/>
</dbReference>
<feature type="domain" description="Reverse transcriptase Ty1/copia-type" evidence="1">
    <location>
        <begin position="40"/>
        <end position="289"/>
    </location>
</feature>
<dbReference type="InterPro" id="IPR043502">
    <property type="entry name" value="DNA/RNA_pol_sf"/>
</dbReference>
<keyword evidence="2" id="KW-0548">Nucleotidyltransferase</keyword>
<keyword evidence="3" id="KW-1185">Reference proteome</keyword>
<dbReference type="InterPro" id="IPR013103">
    <property type="entry name" value="RVT_2"/>
</dbReference>
<name>L8H7M5_ACACF</name>
<dbReference type="RefSeq" id="XP_004346063.1">
    <property type="nucleotide sequence ID" value="XM_004346013.1"/>
</dbReference>
<dbReference type="GO" id="GO:0003964">
    <property type="term" value="F:RNA-directed DNA polymerase activity"/>
    <property type="evidence" value="ECO:0007669"/>
    <property type="project" value="UniProtKB-KW"/>
</dbReference>
<dbReference type="CDD" id="cd09272">
    <property type="entry name" value="RNase_HI_RT_Ty1"/>
    <property type="match status" value="1"/>
</dbReference>
<keyword evidence="2" id="KW-0808">Transferase</keyword>
<keyword evidence="2" id="KW-0695">RNA-directed DNA polymerase</keyword>
<dbReference type="VEuPathDB" id="AmoebaDB:ACA1_079720"/>
<dbReference type="SUPFAM" id="SSF56672">
    <property type="entry name" value="DNA/RNA polymerases"/>
    <property type="match status" value="1"/>
</dbReference>
<dbReference type="AlphaFoldDB" id="L8H7M5"/>
<evidence type="ECO:0000313" key="3">
    <source>
        <dbReference type="Proteomes" id="UP000011083"/>
    </source>
</evidence>
<dbReference type="GeneID" id="14922412"/>
<reference evidence="2 3" key="1">
    <citation type="journal article" date="2013" name="Genome Biol.">
        <title>Genome of Acanthamoeba castellanii highlights extensive lateral gene transfer and early evolution of tyrosine kinase signaling.</title>
        <authorList>
            <person name="Clarke M."/>
            <person name="Lohan A.J."/>
            <person name="Liu B."/>
            <person name="Lagkouvardos I."/>
            <person name="Roy S."/>
            <person name="Zafar N."/>
            <person name="Bertelli C."/>
            <person name="Schilde C."/>
            <person name="Kianianmomeni A."/>
            <person name="Burglin T.R."/>
            <person name="Frech C."/>
            <person name="Turcotte B."/>
            <person name="Kopec K.O."/>
            <person name="Synnott J.M."/>
            <person name="Choo C."/>
            <person name="Paponov I."/>
            <person name="Finkler A."/>
            <person name="Soon Heng Tan C."/>
            <person name="Hutchins A.P."/>
            <person name="Weinmeier T."/>
            <person name="Rattei T."/>
            <person name="Chu J.S."/>
            <person name="Gimenez G."/>
            <person name="Irimia M."/>
            <person name="Rigden D.J."/>
            <person name="Fitzpatrick D.A."/>
            <person name="Lorenzo-Morales J."/>
            <person name="Bateman A."/>
            <person name="Chiu C.H."/>
            <person name="Tang P."/>
            <person name="Hegemann P."/>
            <person name="Fromm H."/>
            <person name="Raoult D."/>
            <person name="Greub G."/>
            <person name="Miranda-Saavedra D."/>
            <person name="Chen N."/>
            <person name="Nash P."/>
            <person name="Ginger M.L."/>
            <person name="Horn M."/>
            <person name="Schaap P."/>
            <person name="Caler L."/>
            <person name="Loftus B."/>
        </authorList>
    </citation>
    <scope>NUCLEOTIDE SEQUENCE [LARGE SCALE GENOMIC DNA]</scope>
    <source>
        <strain evidence="2 3">Neff</strain>
    </source>
</reference>
<organism evidence="2 3">
    <name type="scientific">Acanthamoeba castellanii (strain ATCC 30010 / Neff)</name>
    <dbReference type="NCBI Taxonomy" id="1257118"/>
    <lineage>
        <taxon>Eukaryota</taxon>
        <taxon>Amoebozoa</taxon>
        <taxon>Discosea</taxon>
        <taxon>Longamoebia</taxon>
        <taxon>Centramoebida</taxon>
        <taxon>Acanthamoebidae</taxon>
        <taxon>Acanthamoeba</taxon>
    </lineage>
</organism>
<gene>
    <name evidence="2" type="ORF">ACA1_079720</name>
</gene>
<dbReference type="OrthoDB" id="1930494at2759"/>
<protein>
    <submittedName>
        <fullName evidence="2">Reverse transcriptase</fullName>
    </submittedName>
</protein>
<dbReference type="STRING" id="1257118.L8H7M5"/>
<dbReference type="KEGG" id="acan:ACA1_079720"/>
<dbReference type="Pfam" id="PF07727">
    <property type="entry name" value="RVT_2"/>
    <property type="match status" value="1"/>
</dbReference>
<evidence type="ECO:0000259" key="1">
    <source>
        <dbReference type="Pfam" id="PF07727"/>
    </source>
</evidence>
<accession>L8H7M5</accession>
<proteinExistence type="predicted"/>
<evidence type="ECO:0000313" key="2">
    <source>
        <dbReference type="EMBL" id="ELR21519.1"/>
    </source>
</evidence>
<dbReference type="OMA" id="STITIMH"/>
<sequence length="426" mass="48883">MDHTLNLTQHTTTVPRTFREVMASNMREQWLAAMHSEINTLVMNDIFNLAISTHWVLKLKALKIFKARFVARGFLQKAGIDFDDMYAPILQLENLHLLLAYAVMNSHIVHSMDMNNAFLQVDLHEEIYMTQPEGFVNPDRPHHIYRLKKALYGLKQAPLAWNHTLNAFLIQISFAAASTDPCLYATGPYDPELHCTFIHSSSGGRPLIILSIYIDNLLIISSPININAVKKQLCQQFHIKDFRSVSTILRINIIYNMSVGTLDISQQQKILHLATKFKLLRAKPLSCPLPTGTNLQLVAVTDAMHQALYLQCILPTLGLQIEWPIWILNNNQSTITIMHKPIFAWPKRLKHITIKHAFVHDHIQRKDISVDYIPMNDNLADFLTKHITRPKLKCNKIKLDLSLLVFFTSNRWQGRVPYPMGSLVTM</sequence>